<proteinExistence type="predicted"/>
<organism evidence="1">
    <name type="scientific">marine metagenome</name>
    <dbReference type="NCBI Taxonomy" id="408172"/>
    <lineage>
        <taxon>unclassified sequences</taxon>
        <taxon>metagenomes</taxon>
        <taxon>ecological metagenomes</taxon>
    </lineage>
</organism>
<feature type="non-terminal residue" evidence="1">
    <location>
        <position position="1"/>
    </location>
</feature>
<dbReference type="EMBL" id="UINC01212023">
    <property type="protein sequence ID" value="SVE36165.1"/>
    <property type="molecule type" value="Genomic_DNA"/>
</dbReference>
<protein>
    <submittedName>
        <fullName evidence="1">Uncharacterized protein</fullName>
    </submittedName>
</protein>
<evidence type="ECO:0000313" key="1">
    <source>
        <dbReference type="EMBL" id="SVE36165.1"/>
    </source>
</evidence>
<gene>
    <name evidence="1" type="ORF">METZ01_LOCUS489019</name>
</gene>
<feature type="non-terminal residue" evidence="1">
    <location>
        <position position="48"/>
    </location>
</feature>
<dbReference type="AlphaFoldDB" id="A0A383CW81"/>
<sequence>LAGSAYESSSRRLFQRLAGPQYVLPRCASKYAPVWLGKSHRHEFFLFL</sequence>
<name>A0A383CW81_9ZZZZ</name>
<reference evidence="1" key="1">
    <citation type="submission" date="2018-05" db="EMBL/GenBank/DDBJ databases">
        <authorList>
            <person name="Lanie J.A."/>
            <person name="Ng W.-L."/>
            <person name="Kazmierczak K.M."/>
            <person name="Andrzejewski T.M."/>
            <person name="Davidsen T.M."/>
            <person name="Wayne K.J."/>
            <person name="Tettelin H."/>
            <person name="Glass J.I."/>
            <person name="Rusch D."/>
            <person name="Podicherti R."/>
            <person name="Tsui H.-C.T."/>
            <person name="Winkler M.E."/>
        </authorList>
    </citation>
    <scope>NUCLEOTIDE SEQUENCE</scope>
</reference>
<accession>A0A383CW81</accession>